<evidence type="ECO:0000256" key="1">
    <source>
        <dbReference type="SAM" id="Phobius"/>
    </source>
</evidence>
<feature type="transmembrane region" description="Helical" evidence="1">
    <location>
        <begin position="43"/>
        <end position="63"/>
    </location>
</feature>
<dbReference type="OrthoDB" id="6659508at2"/>
<feature type="transmembrane region" description="Helical" evidence="1">
    <location>
        <begin position="6"/>
        <end position="31"/>
    </location>
</feature>
<proteinExistence type="predicted"/>
<accession>A0A5C7ACH1</accession>
<keyword evidence="1" id="KW-0472">Membrane</keyword>
<organism evidence="2 3">
    <name type="scientific">Psychrobacter frigidicola</name>
    <dbReference type="NCBI Taxonomy" id="45611"/>
    <lineage>
        <taxon>Bacteria</taxon>
        <taxon>Pseudomonadati</taxon>
        <taxon>Pseudomonadota</taxon>
        <taxon>Gammaproteobacteria</taxon>
        <taxon>Moraxellales</taxon>
        <taxon>Moraxellaceae</taxon>
        <taxon>Psychrobacter</taxon>
    </lineage>
</organism>
<gene>
    <name evidence="2" type="ORF">ES754_06315</name>
</gene>
<keyword evidence="3" id="KW-1185">Reference proteome</keyword>
<protein>
    <submittedName>
        <fullName evidence="2">Uncharacterized protein</fullName>
    </submittedName>
</protein>
<keyword evidence="1" id="KW-0812">Transmembrane</keyword>
<sequence length="68" mass="7965">MWQVYFFILPIGLGIMTLVASLMCLFAYLMSNDKATRLPAFTWFKRLLIVAFLLLSVGLFMTFKNFWC</sequence>
<evidence type="ECO:0000313" key="2">
    <source>
        <dbReference type="EMBL" id="TXD98513.1"/>
    </source>
</evidence>
<reference evidence="2 3" key="1">
    <citation type="submission" date="2019-08" db="EMBL/GenBank/DDBJ databases">
        <title>Genome sequence of Psychrobacter frigidicola ACAM304 (type strain).</title>
        <authorList>
            <person name="Bowman J.P."/>
        </authorList>
    </citation>
    <scope>NUCLEOTIDE SEQUENCE [LARGE SCALE GENOMIC DNA]</scope>
    <source>
        <strain evidence="2 3">ACAM 304</strain>
    </source>
</reference>
<name>A0A5C7ACH1_9GAMM</name>
<dbReference type="Proteomes" id="UP000321903">
    <property type="component" value="Unassembled WGS sequence"/>
</dbReference>
<evidence type="ECO:0000313" key="3">
    <source>
        <dbReference type="Proteomes" id="UP000321903"/>
    </source>
</evidence>
<comment type="caution">
    <text evidence="2">The sequence shown here is derived from an EMBL/GenBank/DDBJ whole genome shotgun (WGS) entry which is preliminary data.</text>
</comment>
<dbReference type="AlphaFoldDB" id="A0A5C7ACH1"/>
<dbReference type="EMBL" id="VORZ01000001">
    <property type="protein sequence ID" value="TXD98513.1"/>
    <property type="molecule type" value="Genomic_DNA"/>
</dbReference>
<keyword evidence="1" id="KW-1133">Transmembrane helix</keyword>